<organism evidence="1 2">
    <name type="scientific">Gemmata algarum</name>
    <dbReference type="NCBI Taxonomy" id="2975278"/>
    <lineage>
        <taxon>Bacteria</taxon>
        <taxon>Pseudomonadati</taxon>
        <taxon>Planctomycetota</taxon>
        <taxon>Planctomycetia</taxon>
        <taxon>Gemmatales</taxon>
        <taxon>Gemmataceae</taxon>
        <taxon>Gemmata</taxon>
    </lineage>
</organism>
<evidence type="ECO:0008006" key="3">
    <source>
        <dbReference type="Google" id="ProtNLM"/>
    </source>
</evidence>
<gene>
    <name evidence="1" type="ORF">R5W23_000744</name>
</gene>
<comment type="caution">
    <text evidence="1">The sequence shown here is derived from an EMBL/GenBank/DDBJ whole genome shotgun (WGS) entry which is preliminary data.</text>
</comment>
<name>A0ABU5ES04_9BACT</name>
<dbReference type="RefSeq" id="WP_320685002.1">
    <property type="nucleotide sequence ID" value="NZ_JAXBLV010000013.1"/>
</dbReference>
<protein>
    <recommendedName>
        <fullName evidence="3">Lipoprotein</fullName>
    </recommendedName>
</protein>
<sequence length="127" mass="13356">MNTRLSLLAVALAVTGCGDPKPLPMAATPESSRAALVGALDAWKAGKTPQDLAAGSPPVLFVDDDINRSKLADYKIEGDGLPKGTGYSYTVSLTLADKDAAKTRAKKVAYTVVTEPRLAITKEDRQP</sequence>
<dbReference type="Proteomes" id="UP001272242">
    <property type="component" value="Unassembled WGS sequence"/>
</dbReference>
<dbReference type="PROSITE" id="PS51257">
    <property type="entry name" value="PROKAR_LIPOPROTEIN"/>
    <property type="match status" value="1"/>
</dbReference>
<keyword evidence="2" id="KW-1185">Reference proteome</keyword>
<accession>A0ABU5ES04</accession>
<evidence type="ECO:0000313" key="2">
    <source>
        <dbReference type="Proteomes" id="UP001272242"/>
    </source>
</evidence>
<reference evidence="2" key="1">
    <citation type="journal article" date="2023" name="Mar. Drugs">
        <title>Gemmata algarum, a Novel Planctomycete Isolated from an Algal Mat, Displays Antimicrobial Activity.</title>
        <authorList>
            <person name="Kumar G."/>
            <person name="Kallscheuer N."/>
            <person name="Kashif M."/>
            <person name="Ahamad S."/>
            <person name="Jagadeeshwari U."/>
            <person name="Pannikurungottu S."/>
            <person name="Haufschild T."/>
            <person name="Kabuu M."/>
            <person name="Sasikala C."/>
            <person name="Jogler C."/>
            <person name="Ramana C."/>
        </authorList>
    </citation>
    <scope>NUCLEOTIDE SEQUENCE [LARGE SCALE GENOMIC DNA]</scope>
    <source>
        <strain evidence="2">JC673</strain>
    </source>
</reference>
<dbReference type="EMBL" id="JAXBLV010000013">
    <property type="protein sequence ID" value="MDY3558024.1"/>
    <property type="molecule type" value="Genomic_DNA"/>
</dbReference>
<evidence type="ECO:0000313" key="1">
    <source>
        <dbReference type="EMBL" id="MDY3558024.1"/>
    </source>
</evidence>
<proteinExistence type="predicted"/>